<evidence type="ECO:0000313" key="15">
    <source>
        <dbReference type="EMBL" id="SMQ61261.1"/>
    </source>
</evidence>
<evidence type="ECO:0000256" key="10">
    <source>
        <dbReference type="ARBA" id="ARBA00022683"/>
    </source>
</evidence>
<dbReference type="Proteomes" id="UP000194450">
    <property type="component" value="Unassembled WGS sequence"/>
</dbReference>
<dbReference type="NCBIfam" id="NF008283">
    <property type="entry name" value="PRK11061.1"/>
    <property type="match status" value="1"/>
</dbReference>
<comment type="similarity">
    <text evidence="4">Belongs to the PEP-utilizing enzyme family.</text>
</comment>
<dbReference type="PANTHER" id="PTHR46244:SF1">
    <property type="entry name" value="PHOSPHOENOLPYRUVATE-DEPENDENT PHOSPHOTRANSFERASE SYSTEM"/>
    <property type="match status" value="1"/>
</dbReference>
<dbReference type="PROSITE" id="PS00742">
    <property type="entry name" value="PEP_ENZYMES_2"/>
    <property type="match status" value="1"/>
</dbReference>
<evidence type="ECO:0000256" key="1">
    <source>
        <dbReference type="ARBA" id="ARBA00000683"/>
    </source>
</evidence>
<dbReference type="InterPro" id="IPR023151">
    <property type="entry name" value="PEP_util_CS"/>
</dbReference>
<gene>
    <name evidence="15" type="ORF">SAMN06297229_0538</name>
</gene>
<dbReference type="Gene3D" id="1.10.274.10">
    <property type="entry name" value="PtsI, HPr-binding domain"/>
    <property type="match status" value="1"/>
</dbReference>
<dbReference type="EC" id="2.7.3.9" evidence="5"/>
<dbReference type="InterPro" id="IPR015813">
    <property type="entry name" value="Pyrv/PenolPyrv_kinase-like_dom"/>
</dbReference>
<dbReference type="Gene3D" id="3.30.450.40">
    <property type="match status" value="1"/>
</dbReference>
<dbReference type="Pfam" id="PF01590">
    <property type="entry name" value="GAF"/>
    <property type="match status" value="1"/>
</dbReference>
<dbReference type="EMBL" id="FXWH01000001">
    <property type="protein sequence ID" value="SMQ61261.1"/>
    <property type="molecule type" value="Genomic_DNA"/>
</dbReference>
<dbReference type="Pfam" id="PF00391">
    <property type="entry name" value="PEP-utilizers"/>
    <property type="match status" value="1"/>
</dbReference>
<accession>A0A1Y6EJA0</accession>
<comment type="cofactor">
    <cofactor evidence="2">
        <name>Mg(2+)</name>
        <dbReference type="ChEBI" id="CHEBI:18420"/>
    </cofactor>
</comment>
<evidence type="ECO:0000256" key="12">
    <source>
        <dbReference type="ARBA" id="ARBA00022777"/>
    </source>
</evidence>
<dbReference type="PANTHER" id="PTHR46244">
    <property type="entry name" value="PHOSPHOENOLPYRUVATE-PROTEIN PHOSPHOTRANSFERASE"/>
    <property type="match status" value="1"/>
</dbReference>
<dbReference type="Pfam" id="PF02896">
    <property type="entry name" value="PEP-utilizers_C"/>
    <property type="match status" value="1"/>
</dbReference>
<evidence type="ECO:0000256" key="7">
    <source>
        <dbReference type="ARBA" id="ARBA00022490"/>
    </source>
</evidence>
<name>A0A1Y6EJA0_9GAMM</name>
<evidence type="ECO:0000256" key="8">
    <source>
        <dbReference type="ARBA" id="ARBA00022597"/>
    </source>
</evidence>
<dbReference type="SUPFAM" id="SSF51621">
    <property type="entry name" value="Phosphoenolpyruvate/pyruvate domain"/>
    <property type="match status" value="1"/>
</dbReference>
<protein>
    <recommendedName>
        <fullName evidence="5">phosphoenolpyruvate--protein phosphotransferase</fullName>
        <ecNumber evidence="5">2.7.3.9</ecNumber>
    </recommendedName>
</protein>
<comment type="catalytic activity">
    <reaction evidence="1">
        <text>L-histidyl-[protein] + phosphoenolpyruvate = N(pros)-phospho-L-histidyl-[protein] + pyruvate</text>
        <dbReference type="Rhea" id="RHEA:23880"/>
        <dbReference type="Rhea" id="RHEA-COMP:9745"/>
        <dbReference type="Rhea" id="RHEA-COMP:9746"/>
        <dbReference type="ChEBI" id="CHEBI:15361"/>
        <dbReference type="ChEBI" id="CHEBI:29979"/>
        <dbReference type="ChEBI" id="CHEBI:58702"/>
        <dbReference type="ChEBI" id="CHEBI:64837"/>
        <dbReference type="EC" id="2.7.3.9"/>
    </reaction>
</comment>
<feature type="domain" description="GAF" evidence="14">
    <location>
        <begin position="17"/>
        <end position="164"/>
    </location>
</feature>
<evidence type="ECO:0000313" key="16">
    <source>
        <dbReference type="Proteomes" id="UP000194450"/>
    </source>
</evidence>
<dbReference type="InterPro" id="IPR008279">
    <property type="entry name" value="PEP-util_enz_mobile_dom"/>
</dbReference>
<evidence type="ECO:0000256" key="11">
    <source>
        <dbReference type="ARBA" id="ARBA00022723"/>
    </source>
</evidence>
<dbReference type="Gene3D" id="3.50.30.10">
    <property type="entry name" value="Phosphohistidine domain"/>
    <property type="match status" value="1"/>
</dbReference>
<dbReference type="AlphaFoldDB" id="A0A1Y6EJA0"/>
<dbReference type="PRINTS" id="PR01736">
    <property type="entry name" value="PHPHTRNFRASE"/>
</dbReference>
<evidence type="ECO:0000259" key="14">
    <source>
        <dbReference type="SMART" id="SM00065"/>
    </source>
</evidence>
<dbReference type="NCBIfam" id="TIGR01417">
    <property type="entry name" value="PTS_I_fam"/>
    <property type="match status" value="1"/>
</dbReference>
<dbReference type="InterPro" id="IPR008731">
    <property type="entry name" value="PTS_EIN"/>
</dbReference>
<dbReference type="InterPro" id="IPR000121">
    <property type="entry name" value="PEP_util_C"/>
</dbReference>
<organism evidence="15 16">
    <name type="scientific">Pseudidiomarina planktonica</name>
    <dbReference type="NCBI Taxonomy" id="1323738"/>
    <lineage>
        <taxon>Bacteria</taxon>
        <taxon>Pseudomonadati</taxon>
        <taxon>Pseudomonadota</taxon>
        <taxon>Gammaproteobacteria</taxon>
        <taxon>Alteromonadales</taxon>
        <taxon>Idiomarinaceae</taxon>
        <taxon>Pseudidiomarina</taxon>
    </lineage>
</organism>
<dbReference type="SUPFAM" id="SSF47831">
    <property type="entry name" value="Enzyme I of the PEP:sugar phosphotransferase system HPr-binding (sub)domain"/>
    <property type="match status" value="1"/>
</dbReference>
<dbReference type="RefSeq" id="WP_086433709.1">
    <property type="nucleotide sequence ID" value="NZ_FXWH01000001.1"/>
</dbReference>
<keyword evidence="10" id="KW-0598">Phosphotransferase system</keyword>
<keyword evidence="9" id="KW-0808">Transferase</keyword>
<proteinExistence type="inferred from homology"/>
<keyword evidence="16" id="KW-1185">Reference proteome</keyword>
<dbReference type="InterPro" id="IPR036618">
    <property type="entry name" value="PtsI_HPr-bd_sf"/>
</dbReference>
<sequence length="757" mass="83966">MLRVLQRIVEAVTQAPDFDLALTTMVTQVKRALETDSCTVYLADHEQKQFSLAATDGLQVRDNTHIRVPFGEGVISLAAQREEPLNIANATNHPAFKRMEGLDEEAYSAMLAAPVIHRRRVLGVLTVQQVHARAFSRDEEAFIVTLAAQLAVVIAHAEAKGLLRTEPHSPWLQSIRGLPGAPGVAVGEAYVAKPPARLEQVTPKRTDKPAHEIRRFRHAVALTRQELNELSNRLQGQVADDTLAIFDVYHGMLDAASLGDAVEAAIQQGWRAQTALRQVVEQFIAQFEEVDDEYIRERAGDVRDLGQRVLSHLQKRERRRLQVPSSCILVAEEVTAAMLGELPESEIIGMVSMRGSSNSHAAILARSMGIPAVLGVDDIALQDFAEQQLIVDGYTGQIYLNPPAQVRSEYEQLAAEEDELRDLVATARDLPVETEDGVPVTLQLNVGLNTDRDLLKELNVKGVGLYRTEIPFMMRERLPTEDEQVELYAKVLEQFSAGPVVMRTLDVGGDKPLPYFPINEENPFLGWRGIRLTLDHPEIFLVQVRAMLRASILRNNLRILLPMVTSAAEVDEASRLVKQAFFEVAEELSCDSDEQLFQPLLGVMIEVPALVYQLEAIAGKVDFFSVGTNDLTQYLLAVDRNNQRVASLYDAYHPSVLAVLQEIVTRCEALGKPVSVCGELAGEPGGALLLVAMGYRTLSMNSYNIDRVRWILRNVRLSTLHVMLAQALRARTPEQVRKMTNLKLESMGLGGFVRAGK</sequence>
<evidence type="ECO:0000256" key="4">
    <source>
        <dbReference type="ARBA" id="ARBA00007837"/>
    </source>
</evidence>
<dbReference type="SUPFAM" id="SSF55781">
    <property type="entry name" value="GAF domain-like"/>
    <property type="match status" value="1"/>
</dbReference>
<dbReference type="InterPro" id="IPR040442">
    <property type="entry name" value="Pyrv_kinase-like_dom_sf"/>
</dbReference>
<keyword evidence="6" id="KW-0813">Transport</keyword>
<evidence type="ECO:0000256" key="5">
    <source>
        <dbReference type="ARBA" id="ARBA00012232"/>
    </source>
</evidence>
<keyword evidence="8" id="KW-0762">Sugar transport</keyword>
<dbReference type="GO" id="GO:0046872">
    <property type="term" value="F:metal ion binding"/>
    <property type="evidence" value="ECO:0007669"/>
    <property type="project" value="UniProtKB-KW"/>
</dbReference>
<dbReference type="InterPro" id="IPR006318">
    <property type="entry name" value="PTS_EI-like"/>
</dbReference>
<evidence type="ECO:0000256" key="9">
    <source>
        <dbReference type="ARBA" id="ARBA00022679"/>
    </source>
</evidence>
<keyword evidence="7" id="KW-0963">Cytoplasm</keyword>
<dbReference type="SUPFAM" id="SSF52009">
    <property type="entry name" value="Phosphohistidine domain"/>
    <property type="match status" value="1"/>
</dbReference>
<evidence type="ECO:0000256" key="13">
    <source>
        <dbReference type="ARBA" id="ARBA00022842"/>
    </source>
</evidence>
<dbReference type="OrthoDB" id="9765468at2"/>
<dbReference type="Gene3D" id="3.20.20.60">
    <property type="entry name" value="Phosphoenolpyruvate-binding domains"/>
    <property type="match status" value="1"/>
</dbReference>
<dbReference type="GO" id="GO:0005737">
    <property type="term" value="C:cytoplasm"/>
    <property type="evidence" value="ECO:0007669"/>
    <property type="project" value="UniProtKB-SubCell"/>
</dbReference>
<comment type="subcellular location">
    <subcellularLocation>
        <location evidence="3">Cytoplasm</location>
    </subcellularLocation>
</comment>
<keyword evidence="13" id="KW-0460">Magnesium</keyword>
<evidence type="ECO:0000256" key="3">
    <source>
        <dbReference type="ARBA" id="ARBA00004496"/>
    </source>
</evidence>
<dbReference type="InterPro" id="IPR050499">
    <property type="entry name" value="PEP-utilizing_PTS_enzyme"/>
</dbReference>
<dbReference type="Pfam" id="PF05524">
    <property type="entry name" value="PEP-utilisers_N"/>
    <property type="match status" value="1"/>
</dbReference>
<evidence type="ECO:0000256" key="2">
    <source>
        <dbReference type="ARBA" id="ARBA00001946"/>
    </source>
</evidence>
<dbReference type="GO" id="GO:0008965">
    <property type="term" value="F:phosphoenolpyruvate-protein phosphotransferase activity"/>
    <property type="evidence" value="ECO:0007669"/>
    <property type="project" value="UniProtKB-EC"/>
</dbReference>
<keyword evidence="12" id="KW-0418">Kinase</keyword>
<dbReference type="InterPro" id="IPR003018">
    <property type="entry name" value="GAF"/>
</dbReference>
<dbReference type="InterPro" id="IPR036637">
    <property type="entry name" value="Phosphohistidine_dom_sf"/>
</dbReference>
<keyword evidence="11" id="KW-0479">Metal-binding</keyword>
<reference evidence="16" key="1">
    <citation type="submission" date="2017-04" db="EMBL/GenBank/DDBJ databases">
        <authorList>
            <person name="Varghese N."/>
            <person name="Submissions S."/>
        </authorList>
    </citation>
    <scope>NUCLEOTIDE SEQUENCE [LARGE SCALE GENOMIC DNA]</scope>
</reference>
<dbReference type="SMART" id="SM00065">
    <property type="entry name" value="GAF"/>
    <property type="match status" value="1"/>
</dbReference>
<dbReference type="GO" id="GO:0009401">
    <property type="term" value="P:phosphoenolpyruvate-dependent sugar phosphotransferase system"/>
    <property type="evidence" value="ECO:0007669"/>
    <property type="project" value="UniProtKB-KW"/>
</dbReference>
<dbReference type="GO" id="GO:0016301">
    <property type="term" value="F:kinase activity"/>
    <property type="evidence" value="ECO:0007669"/>
    <property type="project" value="UniProtKB-KW"/>
</dbReference>
<dbReference type="InterPro" id="IPR029016">
    <property type="entry name" value="GAF-like_dom_sf"/>
</dbReference>
<evidence type="ECO:0000256" key="6">
    <source>
        <dbReference type="ARBA" id="ARBA00022448"/>
    </source>
</evidence>